<evidence type="ECO:0000256" key="10">
    <source>
        <dbReference type="ARBA" id="ARBA00022786"/>
    </source>
</evidence>
<feature type="non-terminal residue" evidence="18">
    <location>
        <position position="1"/>
    </location>
</feature>
<reference evidence="18 19" key="1">
    <citation type="journal article" date="2013" name="Proc. Natl. Acad. Sci. U.S.A.">
        <title>Fine-scale variation in meiotic recombination in Mimulus inferred from population shotgun sequencing.</title>
        <authorList>
            <person name="Hellsten U."/>
            <person name="Wright K.M."/>
            <person name="Jenkins J."/>
            <person name="Shu S."/>
            <person name="Yuan Y."/>
            <person name="Wessler S.R."/>
            <person name="Schmutz J."/>
            <person name="Willis J.H."/>
            <person name="Rokhsar D.S."/>
        </authorList>
    </citation>
    <scope>NUCLEOTIDE SEQUENCE [LARGE SCALE GENOMIC DNA]</scope>
    <source>
        <strain evidence="19">cv. DUN x IM62</strain>
    </source>
</reference>
<keyword evidence="12" id="KW-1133">Transmembrane helix</keyword>
<dbReference type="PROSITE" id="PS50089">
    <property type="entry name" value="ZF_RING_2"/>
    <property type="match status" value="1"/>
</dbReference>
<dbReference type="InterPro" id="IPR046948">
    <property type="entry name" value="ATL20-22-like"/>
</dbReference>
<dbReference type="GO" id="GO:0016020">
    <property type="term" value="C:membrane"/>
    <property type="evidence" value="ECO:0007669"/>
    <property type="project" value="UniProtKB-SubCell"/>
</dbReference>
<name>A0A022QU70_ERYGU</name>
<dbReference type="PANTHER" id="PTHR46279">
    <property type="entry name" value="RING/U-BOX SUPERFAMILY PROTEIN"/>
    <property type="match status" value="1"/>
</dbReference>
<dbReference type="CDD" id="cd16461">
    <property type="entry name" value="RING-H2_EL5-like"/>
    <property type="match status" value="1"/>
</dbReference>
<evidence type="ECO:0000259" key="17">
    <source>
        <dbReference type="PROSITE" id="PS50089"/>
    </source>
</evidence>
<sequence length="274" mass="30411">KEQRHMAIQFFCVFLFLSLVHAQNNCLRSSCGGNGLAIQFPFWLQGKQPQTCGLSGFNLSCIGEKNAIVNIPYSGDFYVSSIYYDIKRVVLSDPDNCIPRRLLSLNLSSSPFRAVSYRTYIFLSCPKGSINSRYVVNCLSDTTTDMAAINYEAGQTIPTKCEQLFTSTLPISSPYGLPVNLELTWITSAIASSSDTVTPGLGISTIETYKKITIGESRRIEGPNDITCAICLVDYVPHDTIRVMPECQHCFHVECIDQWLSIRAKCPICRASQA</sequence>
<protein>
    <recommendedName>
        <fullName evidence="4">RING-type E3 ubiquitin transferase</fullName>
        <ecNumber evidence="4">2.3.2.27</ecNumber>
    </recommendedName>
</protein>
<evidence type="ECO:0000256" key="12">
    <source>
        <dbReference type="ARBA" id="ARBA00022989"/>
    </source>
</evidence>
<dbReference type="EC" id="2.3.2.27" evidence="4"/>
<dbReference type="Proteomes" id="UP000030748">
    <property type="component" value="Unassembled WGS sequence"/>
</dbReference>
<organism evidence="18 19">
    <name type="scientific">Erythranthe guttata</name>
    <name type="common">Yellow monkey flower</name>
    <name type="synonym">Mimulus guttatus</name>
    <dbReference type="NCBI Taxonomy" id="4155"/>
    <lineage>
        <taxon>Eukaryota</taxon>
        <taxon>Viridiplantae</taxon>
        <taxon>Streptophyta</taxon>
        <taxon>Embryophyta</taxon>
        <taxon>Tracheophyta</taxon>
        <taxon>Spermatophyta</taxon>
        <taxon>Magnoliopsida</taxon>
        <taxon>eudicotyledons</taxon>
        <taxon>Gunneridae</taxon>
        <taxon>Pentapetalae</taxon>
        <taxon>asterids</taxon>
        <taxon>lamiids</taxon>
        <taxon>Lamiales</taxon>
        <taxon>Phrymaceae</taxon>
        <taxon>Erythranthe</taxon>
    </lineage>
</organism>
<keyword evidence="9 15" id="KW-0863">Zinc-finger</keyword>
<gene>
    <name evidence="18" type="ORF">MIMGU_mgv1a021672mg</name>
</gene>
<dbReference type="InterPro" id="IPR013083">
    <property type="entry name" value="Znf_RING/FYVE/PHD"/>
</dbReference>
<keyword evidence="8 16" id="KW-0732">Signal</keyword>
<evidence type="ECO:0000256" key="5">
    <source>
        <dbReference type="ARBA" id="ARBA00022679"/>
    </source>
</evidence>
<comment type="catalytic activity">
    <reaction evidence="1">
        <text>S-ubiquitinyl-[E2 ubiquitin-conjugating enzyme]-L-cysteine + [acceptor protein]-L-lysine = [E2 ubiquitin-conjugating enzyme]-L-cysteine + N(6)-ubiquitinyl-[acceptor protein]-L-lysine.</text>
        <dbReference type="EC" id="2.3.2.27"/>
    </reaction>
</comment>
<proteinExistence type="inferred from homology"/>
<evidence type="ECO:0000256" key="7">
    <source>
        <dbReference type="ARBA" id="ARBA00022723"/>
    </source>
</evidence>
<accession>A0A022QU70</accession>
<evidence type="ECO:0000256" key="3">
    <source>
        <dbReference type="ARBA" id="ARBA00004906"/>
    </source>
</evidence>
<evidence type="ECO:0000256" key="2">
    <source>
        <dbReference type="ARBA" id="ARBA00004167"/>
    </source>
</evidence>
<comment type="similarity">
    <text evidence="14">Belongs to the RING-type zinc finger family. ATL subfamily.</text>
</comment>
<evidence type="ECO:0000256" key="11">
    <source>
        <dbReference type="ARBA" id="ARBA00022833"/>
    </source>
</evidence>
<evidence type="ECO:0000256" key="13">
    <source>
        <dbReference type="ARBA" id="ARBA00023136"/>
    </source>
</evidence>
<feature type="chain" id="PRO_5001504575" description="RING-type E3 ubiquitin transferase" evidence="16">
    <location>
        <begin position="23"/>
        <end position="274"/>
    </location>
</feature>
<dbReference type="InterPro" id="IPR001841">
    <property type="entry name" value="Znf_RING"/>
</dbReference>
<evidence type="ECO:0000256" key="15">
    <source>
        <dbReference type="PROSITE-ProRule" id="PRU00175"/>
    </source>
</evidence>
<dbReference type="SUPFAM" id="SSF57850">
    <property type="entry name" value="RING/U-box"/>
    <property type="match status" value="1"/>
</dbReference>
<keyword evidence="5" id="KW-0808">Transferase</keyword>
<dbReference type="EMBL" id="KI630880">
    <property type="protein sequence ID" value="EYU32237.1"/>
    <property type="molecule type" value="Genomic_DNA"/>
</dbReference>
<dbReference type="GO" id="GO:0030247">
    <property type="term" value="F:polysaccharide binding"/>
    <property type="evidence" value="ECO:0007669"/>
    <property type="project" value="InterPro"/>
</dbReference>
<dbReference type="GO" id="GO:0008270">
    <property type="term" value="F:zinc ion binding"/>
    <property type="evidence" value="ECO:0007669"/>
    <property type="project" value="UniProtKB-KW"/>
</dbReference>
<comment type="subcellular location">
    <subcellularLocation>
        <location evidence="2">Membrane</location>
        <topology evidence="2">Single-pass membrane protein</topology>
    </subcellularLocation>
</comment>
<dbReference type="GO" id="GO:0061630">
    <property type="term" value="F:ubiquitin protein ligase activity"/>
    <property type="evidence" value="ECO:0007669"/>
    <property type="project" value="UniProtKB-EC"/>
</dbReference>
<dbReference type="Pfam" id="PF13947">
    <property type="entry name" value="GUB_WAK_bind"/>
    <property type="match status" value="1"/>
</dbReference>
<evidence type="ECO:0000256" key="9">
    <source>
        <dbReference type="ARBA" id="ARBA00022771"/>
    </source>
</evidence>
<evidence type="ECO:0000256" key="8">
    <source>
        <dbReference type="ARBA" id="ARBA00022729"/>
    </source>
</evidence>
<keyword evidence="7" id="KW-0479">Metal-binding</keyword>
<feature type="signal peptide" evidence="16">
    <location>
        <begin position="1"/>
        <end position="22"/>
    </location>
</feature>
<feature type="domain" description="RING-type" evidence="17">
    <location>
        <begin position="228"/>
        <end position="270"/>
    </location>
</feature>
<evidence type="ECO:0000256" key="1">
    <source>
        <dbReference type="ARBA" id="ARBA00000900"/>
    </source>
</evidence>
<keyword evidence="13" id="KW-0472">Membrane</keyword>
<dbReference type="SMART" id="SM00184">
    <property type="entry name" value="RING"/>
    <property type="match status" value="1"/>
</dbReference>
<keyword evidence="6" id="KW-0812">Transmembrane</keyword>
<evidence type="ECO:0000256" key="6">
    <source>
        <dbReference type="ARBA" id="ARBA00022692"/>
    </source>
</evidence>
<dbReference type="InterPro" id="IPR025287">
    <property type="entry name" value="WAK_GUB"/>
</dbReference>
<evidence type="ECO:0000256" key="4">
    <source>
        <dbReference type="ARBA" id="ARBA00012483"/>
    </source>
</evidence>
<dbReference type="Pfam" id="PF13639">
    <property type="entry name" value="zf-RING_2"/>
    <property type="match status" value="1"/>
</dbReference>
<keyword evidence="19" id="KW-1185">Reference proteome</keyword>
<evidence type="ECO:0000313" key="18">
    <source>
        <dbReference type="EMBL" id="EYU32237.1"/>
    </source>
</evidence>
<evidence type="ECO:0000256" key="16">
    <source>
        <dbReference type="SAM" id="SignalP"/>
    </source>
</evidence>
<evidence type="ECO:0000313" key="19">
    <source>
        <dbReference type="Proteomes" id="UP000030748"/>
    </source>
</evidence>
<comment type="pathway">
    <text evidence="3">Protein modification; protein ubiquitination.</text>
</comment>
<dbReference type="Gene3D" id="3.30.40.10">
    <property type="entry name" value="Zinc/RING finger domain, C3HC4 (zinc finger)"/>
    <property type="match status" value="1"/>
</dbReference>
<dbReference type="PANTHER" id="PTHR46279:SF2">
    <property type="entry name" value="RING-H2 FINGER PROTEIN ATL21A-RELATED"/>
    <property type="match status" value="1"/>
</dbReference>
<keyword evidence="11" id="KW-0862">Zinc</keyword>
<keyword evidence="10" id="KW-0833">Ubl conjugation pathway</keyword>
<evidence type="ECO:0000256" key="14">
    <source>
        <dbReference type="ARBA" id="ARBA00024209"/>
    </source>
</evidence>
<dbReference type="AlphaFoldDB" id="A0A022QU70"/>